<dbReference type="EMBL" id="CP036262">
    <property type="protein sequence ID" value="QDS91863.1"/>
    <property type="molecule type" value="Genomic_DNA"/>
</dbReference>
<gene>
    <name evidence="1" type="ORF">FF011L_05990</name>
</gene>
<accession>A0A517MAF2</accession>
<evidence type="ECO:0000313" key="1">
    <source>
        <dbReference type="EMBL" id="QDS91863.1"/>
    </source>
</evidence>
<sequence>METSEPKGGKQEKEIEIDAAKLCCVEERFHKSLPCAGATKLPS</sequence>
<keyword evidence="2" id="KW-1185">Reference proteome</keyword>
<name>A0A517MAF2_9BACT</name>
<dbReference type="AlphaFoldDB" id="A0A517MAF2"/>
<dbReference type="KEGG" id="rml:FF011L_05990"/>
<evidence type="ECO:0000313" key="2">
    <source>
        <dbReference type="Proteomes" id="UP000320672"/>
    </source>
</evidence>
<dbReference type="Proteomes" id="UP000320672">
    <property type="component" value="Chromosome"/>
</dbReference>
<organism evidence="1 2">
    <name type="scientific">Roseimaritima multifibrata</name>
    <dbReference type="NCBI Taxonomy" id="1930274"/>
    <lineage>
        <taxon>Bacteria</taxon>
        <taxon>Pseudomonadati</taxon>
        <taxon>Planctomycetota</taxon>
        <taxon>Planctomycetia</taxon>
        <taxon>Pirellulales</taxon>
        <taxon>Pirellulaceae</taxon>
        <taxon>Roseimaritima</taxon>
    </lineage>
</organism>
<proteinExistence type="predicted"/>
<reference evidence="1 2" key="1">
    <citation type="submission" date="2019-02" db="EMBL/GenBank/DDBJ databases">
        <title>Deep-cultivation of Planctomycetes and their phenomic and genomic characterization uncovers novel biology.</title>
        <authorList>
            <person name="Wiegand S."/>
            <person name="Jogler M."/>
            <person name="Boedeker C."/>
            <person name="Pinto D."/>
            <person name="Vollmers J."/>
            <person name="Rivas-Marin E."/>
            <person name="Kohn T."/>
            <person name="Peeters S.H."/>
            <person name="Heuer A."/>
            <person name="Rast P."/>
            <person name="Oberbeckmann S."/>
            <person name="Bunk B."/>
            <person name="Jeske O."/>
            <person name="Meyerdierks A."/>
            <person name="Storesund J.E."/>
            <person name="Kallscheuer N."/>
            <person name="Luecker S."/>
            <person name="Lage O.M."/>
            <person name="Pohl T."/>
            <person name="Merkel B.J."/>
            <person name="Hornburger P."/>
            <person name="Mueller R.-W."/>
            <person name="Bruemmer F."/>
            <person name="Labrenz M."/>
            <person name="Spormann A.M."/>
            <person name="Op den Camp H."/>
            <person name="Overmann J."/>
            <person name="Amann R."/>
            <person name="Jetten M.S.M."/>
            <person name="Mascher T."/>
            <person name="Medema M.H."/>
            <person name="Devos D.P."/>
            <person name="Kaster A.-K."/>
            <person name="Ovreas L."/>
            <person name="Rohde M."/>
            <person name="Galperin M.Y."/>
            <person name="Jogler C."/>
        </authorList>
    </citation>
    <scope>NUCLEOTIDE SEQUENCE [LARGE SCALE GENOMIC DNA]</scope>
    <source>
        <strain evidence="1 2">FF011L</strain>
    </source>
</reference>
<protein>
    <submittedName>
        <fullName evidence="1">Uncharacterized protein</fullName>
    </submittedName>
</protein>